<organism evidence="2 3">
    <name type="scientific">Cylindrotheca closterium</name>
    <dbReference type="NCBI Taxonomy" id="2856"/>
    <lineage>
        <taxon>Eukaryota</taxon>
        <taxon>Sar</taxon>
        <taxon>Stramenopiles</taxon>
        <taxon>Ochrophyta</taxon>
        <taxon>Bacillariophyta</taxon>
        <taxon>Bacillariophyceae</taxon>
        <taxon>Bacillariophycidae</taxon>
        <taxon>Bacillariales</taxon>
        <taxon>Bacillariaceae</taxon>
        <taxon>Cylindrotheca</taxon>
    </lineage>
</organism>
<dbReference type="EMBL" id="CAKOGP040000028">
    <property type="protein sequence ID" value="CAJ1927988.1"/>
    <property type="molecule type" value="Genomic_DNA"/>
</dbReference>
<feature type="compositionally biased region" description="Basic and acidic residues" evidence="1">
    <location>
        <begin position="60"/>
        <end position="72"/>
    </location>
</feature>
<gene>
    <name evidence="2" type="ORF">CYCCA115_LOCUS1382</name>
</gene>
<feature type="region of interest" description="Disordered" evidence="1">
    <location>
        <begin position="60"/>
        <end position="86"/>
    </location>
</feature>
<accession>A0AAD2CEK0</accession>
<evidence type="ECO:0000256" key="1">
    <source>
        <dbReference type="SAM" id="MobiDB-lite"/>
    </source>
</evidence>
<evidence type="ECO:0000313" key="3">
    <source>
        <dbReference type="Proteomes" id="UP001295423"/>
    </source>
</evidence>
<comment type="caution">
    <text evidence="2">The sequence shown here is derived from an EMBL/GenBank/DDBJ whole genome shotgun (WGS) entry which is preliminary data.</text>
</comment>
<dbReference type="Proteomes" id="UP001295423">
    <property type="component" value="Unassembled WGS sequence"/>
</dbReference>
<protein>
    <submittedName>
        <fullName evidence="2">Uncharacterized protein</fullName>
    </submittedName>
</protein>
<reference evidence="2" key="1">
    <citation type="submission" date="2023-08" db="EMBL/GenBank/DDBJ databases">
        <authorList>
            <person name="Audoor S."/>
            <person name="Bilcke G."/>
        </authorList>
    </citation>
    <scope>NUCLEOTIDE SEQUENCE</scope>
</reference>
<proteinExistence type="predicted"/>
<dbReference type="AlphaFoldDB" id="A0AAD2CEK0"/>
<sequence>MAGRVVFVKCLKAKNMNAMVQELLDESDKAAYNEGKPVSITYTSIKALIANDVVRRWKEEHRDKPDEKELRKTFQPISDAEAVQKD</sequence>
<keyword evidence="3" id="KW-1185">Reference proteome</keyword>
<evidence type="ECO:0000313" key="2">
    <source>
        <dbReference type="EMBL" id="CAJ1927988.1"/>
    </source>
</evidence>
<name>A0AAD2CEK0_9STRA</name>